<keyword evidence="3" id="KW-1185">Reference proteome</keyword>
<proteinExistence type="predicted"/>
<feature type="region of interest" description="Disordered" evidence="1">
    <location>
        <begin position="53"/>
        <end position="97"/>
    </location>
</feature>
<feature type="region of interest" description="Disordered" evidence="1">
    <location>
        <begin position="1"/>
        <end position="36"/>
    </location>
</feature>
<dbReference type="AlphaFoldDB" id="A0A6A5E708"/>
<evidence type="ECO:0000313" key="3">
    <source>
        <dbReference type="Proteomes" id="UP000465112"/>
    </source>
</evidence>
<feature type="compositionally biased region" description="Low complexity" evidence="1">
    <location>
        <begin position="22"/>
        <end position="34"/>
    </location>
</feature>
<protein>
    <submittedName>
        <fullName evidence="2">Uncharacterized protein</fullName>
    </submittedName>
</protein>
<dbReference type="Proteomes" id="UP000465112">
    <property type="component" value="Chromosome 24"/>
</dbReference>
<accession>A0A6A5E708</accession>
<evidence type="ECO:0000313" key="2">
    <source>
        <dbReference type="EMBL" id="KAF1371603.1"/>
    </source>
</evidence>
<dbReference type="EMBL" id="VHII01000024">
    <property type="protein sequence ID" value="KAF1371603.1"/>
    <property type="molecule type" value="Genomic_DNA"/>
</dbReference>
<sequence>MQFEDYFPLPQEFDPCIQPGPASRSESSAASKASCQKAGQRFKELPTFVERLTPSAADGPVPTTACVGSENDRTQRGIQKLPRNDLGASRVVTDLNSRRIDGRGQKQGSLVLRGPPVTSPAVRPAVRVSYPSRPFALAAVTKVTACQHSPAAPLRAGGCAGSPMHHQL</sequence>
<organism evidence="2 3">
    <name type="scientific">Perca fluviatilis</name>
    <name type="common">European perch</name>
    <dbReference type="NCBI Taxonomy" id="8168"/>
    <lineage>
        <taxon>Eukaryota</taxon>
        <taxon>Metazoa</taxon>
        <taxon>Chordata</taxon>
        <taxon>Craniata</taxon>
        <taxon>Vertebrata</taxon>
        <taxon>Euteleostomi</taxon>
        <taxon>Actinopterygii</taxon>
        <taxon>Neopterygii</taxon>
        <taxon>Teleostei</taxon>
        <taxon>Neoteleostei</taxon>
        <taxon>Acanthomorphata</taxon>
        <taxon>Eupercaria</taxon>
        <taxon>Perciformes</taxon>
        <taxon>Percoidei</taxon>
        <taxon>Percidae</taxon>
        <taxon>Percinae</taxon>
        <taxon>Perca</taxon>
    </lineage>
</organism>
<comment type="caution">
    <text evidence="2">The sequence shown here is derived from an EMBL/GenBank/DDBJ whole genome shotgun (WGS) entry which is preliminary data.</text>
</comment>
<gene>
    <name evidence="2" type="ORF">PFLUV_G00270100</name>
</gene>
<evidence type="ECO:0000256" key="1">
    <source>
        <dbReference type="SAM" id="MobiDB-lite"/>
    </source>
</evidence>
<reference evidence="2 3" key="1">
    <citation type="submission" date="2019-06" db="EMBL/GenBank/DDBJ databases">
        <title>A chromosome-scale genome assembly of the European perch, Perca fluviatilis.</title>
        <authorList>
            <person name="Roques C."/>
            <person name="Zahm M."/>
            <person name="Cabau C."/>
            <person name="Klopp C."/>
            <person name="Bouchez O."/>
            <person name="Donnadieu C."/>
            <person name="Kuhl H."/>
            <person name="Gislard M."/>
            <person name="Guendouz S."/>
            <person name="Journot L."/>
            <person name="Haffray P."/>
            <person name="Bestin A."/>
            <person name="Morvezen R."/>
            <person name="Feron R."/>
            <person name="Wen M."/>
            <person name="Jouanno E."/>
            <person name="Herpin A."/>
            <person name="Schartl M."/>
            <person name="Postlethwait J."/>
            <person name="Schaerlinger B."/>
            <person name="Chardard D."/>
            <person name="Lecocq T."/>
            <person name="Poncet C."/>
            <person name="Jaffrelo L."/>
            <person name="Lampietro C."/>
            <person name="Guiguen Y."/>
        </authorList>
    </citation>
    <scope>NUCLEOTIDE SEQUENCE [LARGE SCALE GENOMIC DNA]</scope>
    <source>
        <tissue evidence="2">Blood</tissue>
    </source>
</reference>
<name>A0A6A5E708_PERFL</name>